<dbReference type="EMBL" id="LUTY01001347">
    <property type="protein sequence ID" value="OAD21849.1"/>
    <property type="molecule type" value="Genomic_DNA"/>
</dbReference>
<comment type="caution">
    <text evidence="1">The sequence shown here is derived from an EMBL/GenBank/DDBJ whole genome shotgun (WGS) entry which is preliminary data.</text>
</comment>
<sequence length="51" mass="5857">FRGYCFIWIAVFNFGDFDFYAGSFVFGVTVGGTLSQEMSNEKLFSRIEKVK</sequence>
<reference evidence="1 2" key="1">
    <citation type="submission" date="2016-05" db="EMBL/GenBank/DDBJ databases">
        <title>Single-cell genome of chain-forming Candidatus Thiomargarita nelsonii and comparison to other large sulfur-oxidizing bacteria.</title>
        <authorList>
            <person name="Winkel M."/>
            <person name="Salman V."/>
            <person name="Woyke T."/>
            <person name="Schulz-Vogt H."/>
            <person name="Richter M."/>
            <person name="Flood B."/>
            <person name="Bailey J."/>
            <person name="Amann R."/>
            <person name="Mussmann M."/>
        </authorList>
    </citation>
    <scope>NUCLEOTIDE SEQUENCE [LARGE SCALE GENOMIC DNA]</scope>
    <source>
        <strain evidence="1 2">THI036</strain>
    </source>
</reference>
<name>A0A176S1Q9_9GAMM</name>
<gene>
    <name evidence="1" type="ORF">THIOM_002376</name>
</gene>
<dbReference type="AlphaFoldDB" id="A0A176S1Q9"/>
<evidence type="ECO:0000313" key="2">
    <source>
        <dbReference type="Proteomes" id="UP000076962"/>
    </source>
</evidence>
<dbReference type="Proteomes" id="UP000076962">
    <property type="component" value="Unassembled WGS sequence"/>
</dbReference>
<evidence type="ECO:0000313" key="1">
    <source>
        <dbReference type="EMBL" id="OAD21849.1"/>
    </source>
</evidence>
<protein>
    <submittedName>
        <fullName evidence="1">Uncharacterized protein</fullName>
    </submittedName>
</protein>
<accession>A0A176S1Q9</accession>
<proteinExistence type="predicted"/>
<keyword evidence="2" id="KW-1185">Reference proteome</keyword>
<organism evidence="1 2">
    <name type="scientific">Candidatus Thiomargarita nelsonii</name>
    <dbReference type="NCBI Taxonomy" id="1003181"/>
    <lineage>
        <taxon>Bacteria</taxon>
        <taxon>Pseudomonadati</taxon>
        <taxon>Pseudomonadota</taxon>
        <taxon>Gammaproteobacteria</taxon>
        <taxon>Thiotrichales</taxon>
        <taxon>Thiotrichaceae</taxon>
        <taxon>Thiomargarita</taxon>
    </lineage>
</organism>
<feature type="non-terminal residue" evidence="1">
    <location>
        <position position="1"/>
    </location>
</feature>